<reference evidence="1" key="1">
    <citation type="submission" date="2016-07" db="EMBL/GenBank/DDBJ databases">
        <title>Microvirga ossetica sp. nov. a new species of rhizobia isolated from root nodules of the legume species Vicia alpestris Steven originated from North Ossetia region in the Caucasus.</title>
        <authorList>
            <person name="Safronova V.I."/>
            <person name="Kuznetsova I.G."/>
            <person name="Sazanova A.L."/>
            <person name="Belimov A."/>
            <person name="Andronov E."/>
            <person name="Osledkin Y.S."/>
            <person name="Onishchuk O.P."/>
            <person name="Kurchak O.N."/>
            <person name="Shaposhnikov A.I."/>
            <person name="Willems A."/>
            <person name="Tikhonovich I.A."/>
        </authorList>
    </citation>
    <scope>NUCLEOTIDE SEQUENCE [LARGE SCALE GENOMIC DNA]</scope>
    <source>
        <strain evidence="1">V5/3M</strain>
        <plasmid evidence="1">unnamed4</plasmid>
    </source>
</reference>
<gene>
    <name evidence="1" type="ORF">BB934_42480</name>
</gene>
<dbReference type="Pfam" id="PF17645">
    <property type="entry name" value="Amdase"/>
    <property type="match status" value="1"/>
</dbReference>
<geneLocation type="plasmid" evidence="1">
    <name>unnamed4</name>
</geneLocation>
<sequence length="260" mass="27631">MVRWQPDGWDARVRIGVLTPHADVNPESEMNAMAPPTVGIHAARVPFGAMAAGGEMDPTIPLAPVRAFADPPHVDNAAELLAAAPINAIAFGFTSSAYVIGPEAERAMTARLEQRSRGIPVVATCAAALSALQVLGCQRIALIDPPWFDDELNELGRRYYEAAGLEVVYAAPCDLPSNQRAITPEQLHAWAVSHMPARAEALVIGGNGFRAVGVISALEADLRRPVLTANQVLFWAALRAAGADPREITGYGRIFATANP</sequence>
<protein>
    <submittedName>
        <fullName evidence="1">Maleate cis-trans isomerase</fullName>
    </submittedName>
</protein>
<dbReference type="Gene3D" id="3.40.50.12500">
    <property type="match status" value="1"/>
</dbReference>
<keyword evidence="1" id="KW-0614">Plasmid</keyword>
<dbReference type="RefSeq" id="WP_099515742.1">
    <property type="nucleotide sequence ID" value="NZ_CP016620.1"/>
</dbReference>
<dbReference type="OrthoDB" id="9816064at2"/>
<evidence type="ECO:0000313" key="1">
    <source>
        <dbReference type="EMBL" id="ANY84904.1"/>
    </source>
</evidence>
<dbReference type="InterPro" id="IPR026286">
    <property type="entry name" value="MaiA/AMDase"/>
</dbReference>
<proteinExistence type="predicted"/>
<dbReference type="PANTHER" id="PTHR40267">
    <property type="entry name" value="BLR3294 PROTEIN"/>
    <property type="match status" value="1"/>
</dbReference>
<keyword evidence="1" id="KW-0413">Isomerase</keyword>
<dbReference type="PIRSF" id="PIRSF015736">
    <property type="entry name" value="MI"/>
    <property type="match status" value="1"/>
</dbReference>
<dbReference type="AlphaFoldDB" id="A0A1B2EY40"/>
<dbReference type="EMBL" id="CP016620">
    <property type="protein sequence ID" value="ANY84904.1"/>
    <property type="molecule type" value="Genomic_DNA"/>
</dbReference>
<organism evidence="1">
    <name type="scientific">Microvirga ossetica</name>
    <dbReference type="NCBI Taxonomy" id="1882682"/>
    <lineage>
        <taxon>Bacteria</taxon>
        <taxon>Pseudomonadati</taxon>
        <taxon>Pseudomonadota</taxon>
        <taxon>Alphaproteobacteria</taxon>
        <taxon>Hyphomicrobiales</taxon>
        <taxon>Methylobacteriaceae</taxon>
        <taxon>Microvirga</taxon>
    </lineage>
</organism>
<name>A0A1B2EY40_9HYPH</name>
<dbReference type="KEGG" id="moc:BB934_42480"/>
<accession>A0A1B2EY40</accession>
<dbReference type="InterPro" id="IPR053714">
    <property type="entry name" value="Iso_Racemase_Enz_sf"/>
</dbReference>
<dbReference type="GO" id="GO:0016853">
    <property type="term" value="F:isomerase activity"/>
    <property type="evidence" value="ECO:0007669"/>
    <property type="project" value="UniProtKB-KW"/>
</dbReference>
<dbReference type="PANTHER" id="PTHR40267:SF1">
    <property type="entry name" value="BLR3294 PROTEIN"/>
    <property type="match status" value="1"/>
</dbReference>